<dbReference type="Proteomes" id="UP000838756">
    <property type="component" value="Unassembled WGS sequence"/>
</dbReference>
<sequence>MGGYYLMGYINLIFNNKIIQSQPIDFPPPRWAKASVLIGEKTLSNKNGAWNRNTNPMWVGGISLDIDAMAKKGIIEHD</sequence>
<reference evidence="1" key="1">
    <citation type="submission" date="2022-03" db="EMBL/GenBank/DDBJ databases">
        <authorList>
            <person name="Lindestad O."/>
        </authorList>
    </citation>
    <scope>NUCLEOTIDE SEQUENCE</scope>
</reference>
<protein>
    <submittedName>
        <fullName evidence="1">Jg11019 protein</fullName>
    </submittedName>
</protein>
<proteinExistence type="predicted"/>
<gene>
    <name evidence="1" type="primary">jg11019</name>
    <name evidence="1" type="ORF">PAEG_LOCUS23052</name>
</gene>
<name>A0A8S4S7F7_9NEOP</name>
<accession>A0A8S4S7F7</accession>
<keyword evidence="2" id="KW-1185">Reference proteome</keyword>
<dbReference type="AlphaFoldDB" id="A0A8S4S7F7"/>
<dbReference type="EMBL" id="CAKXAJ010026113">
    <property type="protein sequence ID" value="CAH2256872.1"/>
    <property type="molecule type" value="Genomic_DNA"/>
</dbReference>
<comment type="caution">
    <text evidence="1">The sequence shown here is derived from an EMBL/GenBank/DDBJ whole genome shotgun (WGS) entry which is preliminary data.</text>
</comment>
<evidence type="ECO:0000313" key="2">
    <source>
        <dbReference type="Proteomes" id="UP000838756"/>
    </source>
</evidence>
<organism evidence="1 2">
    <name type="scientific">Pararge aegeria aegeria</name>
    <dbReference type="NCBI Taxonomy" id="348720"/>
    <lineage>
        <taxon>Eukaryota</taxon>
        <taxon>Metazoa</taxon>
        <taxon>Ecdysozoa</taxon>
        <taxon>Arthropoda</taxon>
        <taxon>Hexapoda</taxon>
        <taxon>Insecta</taxon>
        <taxon>Pterygota</taxon>
        <taxon>Neoptera</taxon>
        <taxon>Endopterygota</taxon>
        <taxon>Lepidoptera</taxon>
        <taxon>Glossata</taxon>
        <taxon>Ditrysia</taxon>
        <taxon>Papilionoidea</taxon>
        <taxon>Nymphalidae</taxon>
        <taxon>Satyrinae</taxon>
        <taxon>Satyrini</taxon>
        <taxon>Parargina</taxon>
        <taxon>Pararge</taxon>
    </lineage>
</organism>
<evidence type="ECO:0000313" key="1">
    <source>
        <dbReference type="EMBL" id="CAH2256872.1"/>
    </source>
</evidence>